<evidence type="ECO:0000256" key="1">
    <source>
        <dbReference type="SAM" id="Phobius"/>
    </source>
</evidence>
<organism evidence="2 3">
    <name type="scientific">Streptomyces candidus</name>
    <dbReference type="NCBI Taxonomy" id="67283"/>
    <lineage>
        <taxon>Bacteria</taxon>
        <taxon>Bacillati</taxon>
        <taxon>Actinomycetota</taxon>
        <taxon>Actinomycetes</taxon>
        <taxon>Kitasatosporales</taxon>
        <taxon>Streptomycetaceae</taxon>
        <taxon>Streptomyces</taxon>
    </lineage>
</organism>
<keyword evidence="1" id="KW-0812">Transmembrane</keyword>
<comment type="caution">
    <text evidence="2">The sequence shown here is derived from an EMBL/GenBank/DDBJ whole genome shotgun (WGS) entry which is preliminary data.</text>
</comment>
<keyword evidence="1" id="KW-0472">Membrane</keyword>
<proteinExistence type="predicted"/>
<dbReference type="EMBL" id="JACHEM010000027">
    <property type="protein sequence ID" value="MBB6439752.1"/>
    <property type="molecule type" value="Genomic_DNA"/>
</dbReference>
<name>A0A7X0LT11_9ACTN</name>
<keyword evidence="1" id="KW-1133">Transmembrane helix</keyword>
<feature type="transmembrane region" description="Helical" evidence="1">
    <location>
        <begin position="45"/>
        <end position="70"/>
    </location>
</feature>
<dbReference type="RefSeq" id="WP_221508320.1">
    <property type="nucleotide sequence ID" value="NZ_BNBN01000006.1"/>
</dbReference>
<reference evidence="2 3" key="1">
    <citation type="submission" date="2020-08" db="EMBL/GenBank/DDBJ databases">
        <title>Genomic Encyclopedia of Type Strains, Phase IV (KMG-IV): sequencing the most valuable type-strain genomes for metagenomic binning, comparative biology and taxonomic classification.</title>
        <authorList>
            <person name="Goeker M."/>
        </authorList>
    </citation>
    <scope>NUCLEOTIDE SEQUENCE [LARGE SCALE GENOMIC DNA]</scope>
    <source>
        <strain evidence="2 3">DSM 40141</strain>
    </source>
</reference>
<gene>
    <name evidence="2" type="ORF">HNQ79_006264</name>
</gene>
<dbReference type="AlphaFoldDB" id="A0A7X0LT11"/>
<feature type="transmembrane region" description="Helical" evidence="1">
    <location>
        <begin position="15"/>
        <end position="33"/>
    </location>
</feature>
<sequence length="82" mass="8645">MVNRNQAEEEPVKHGLYQALGMALLVIGAQVAIRQFVDHDNAGLLGWLPGGFAVNITVYPLAVAIGVVIAGRAHNARKATGN</sequence>
<protein>
    <submittedName>
        <fullName evidence="2">Uncharacterized protein</fullName>
    </submittedName>
</protein>
<dbReference type="Proteomes" id="UP000540423">
    <property type="component" value="Unassembled WGS sequence"/>
</dbReference>
<keyword evidence="3" id="KW-1185">Reference proteome</keyword>
<evidence type="ECO:0000313" key="2">
    <source>
        <dbReference type="EMBL" id="MBB6439752.1"/>
    </source>
</evidence>
<evidence type="ECO:0000313" key="3">
    <source>
        <dbReference type="Proteomes" id="UP000540423"/>
    </source>
</evidence>
<accession>A0A7X0LT11</accession>